<proteinExistence type="inferred from homology"/>
<comment type="caution">
    <text evidence="6">The sequence shown here is derived from an EMBL/GenBank/DDBJ whole genome shotgun (WGS) entry which is preliminary data.</text>
</comment>
<evidence type="ECO:0000256" key="2">
    <source>
        <dbReference type="ARBA" id="ARBA00023054"/>
    </source>
</evidence>
<organism evidence="6">
    <name type="scientific">Tanacetum cinerariifolium</name>
    <name type="common">Dalmatian daisy</name>
    <name type="synonym">Chrysanthemum cinerariifolium</name>
    <dbReference type="NCBI Taxonomy" id="118510"/>
    <lineage>
        <taxon>Eukaryota</taxon>
        <taxon>Viridiplantae</taxon>
        <taxon>Streptophyta</taxon>
        <taxon>Embryophyta</taxon>
        <taxon>Tracheophyta</taxon>
        <taxon>Spermatophyta</taxon>
        <taxon>Magnoliopsida</taxon>
        <taxon>eudicotyledons</taxon>
        <taxon>Gunneridae</taxon>
        <taxon>Pentapetalae</taxon>
        <taxon>asterids</taxon>
        <taxon>campanulids</taxon>
        <taxon>Asterales</taxon>
        <taxon>Asteraceae</taxon>
        <taxon>Asteroideae</taxon>
        <taxon>Anthemideae</taxon>
        <taxon>Anthemidinae</taxon>
        <taxon>Tanacetum</taxon>
    </lineage>
</organism>
<dbReference type="EMBL" id="BKCJ010005965">
    <property type="protein sequence ID" value="GEU69602.1"/>
    <property type="molecule type" value="Genomic_DNA"/>
</dbReference>
<gene>
    <name evidence="5" type="ORF">Tci_041580</name>
    <name evidence="6" type="ORF">Tci_049289</name>
</gene>
<evidence type="ECO:0000313" key="5">
    <source>
        <dbReference type="EMBL" id="GEU69602.1"/>
    </source>
</evidence>
<dbReference type="PANTHER" id="PTHR31580:SF22">
    <property type="entry name" value="FILAMENT-LIKE PLANT PROTEIN 7"/>
    <property type="match status" value="1"/>
</dbReference>
<feature type="region of interest" description="Disordered" evidence="4">
    <location>
        <begin position="457"/>
        <end position="483"/>
    </location>
</feature>
<name>A0A6L2MTJ7_TANCI</name>
<reference evidence="6" key="1">
    <citation type="journal article" date="2019" name="Sci. Rep.">
        <title>Draft genome of Tanacetum cinerariifolium, the natural source of mosquito coil.</title>
        <authorList>
            <person name="Yamashiro T."/>
            <person name="Shiraishi A."/>
            <person name="Satake H."/>
            <person name="Nakayama K."/>
        </authorList>
    </citation>
    <scope>NUCLEOTIDE SEQUENCE</scope>
</reference>
<evidence type="ECO:0000256" key="4">
    <source>
        <dbReference type="SAM" id="MobiDB-lite"/>
    </source>
</evidence>
<feature type="coiled-coil region" evidence="3">
    <location>
        <begin position="142"/>
        <end position="176"/>
    </location>
</feature>
<evidence type="ECO:0000256" key="1">
    <source>
        <dbReference type="ARBA" id="ARBA00005921"/>
    </source>
</evidence>
<feature type="coiled-coil region" evidence="3">
    <location>
        <begin position="39"/>
        <end position="108"/>
    </location>
</feature>
<dbReference type="AlphaFoldDB" id="A0A6L2MTJ7"/>
<sequence length="927" mass="105539">MTDNKSWLWKKKSIEKAMLTADKANKGNEDELQGILAYEAELERNLNISNEKLATALAEINAKDDIAKKQTNIAREAIQGWEKAEAEVLALKQELEKTTQRNVASEERLYGVDGALKECMQQLRFVREEQEKRIHDAVMKTSREYEKTRINMEEKLSESNKRISKLSSENAQLNKALLTKEKTINELHAARCQLDSDRSAVMNRLESIQRDNASLSYEVRVLEKELEIRNEERDFNRRTADVAHKQHLESVKKIAKLEAEAQRLRLLVRKRLPGPAALAKMKNEVEMLGRDPTEITRRRSAPFDHVSNASGKQINFLTEQLCALEDENRLLKEFIDQKTKEQSKNQTRNLITCHDFPMAASSSDIGSDEKASVAESWAPSYKTVCVSDMDLMDDFAEMEKLAIVSVEKPFTTSNLVVENHSGWLENILKVISEHARMTQRDSGDILGDITIALTHKNEHKPPKYTERTDANGDGTPSAKLSNKMFSSDTNRSIERLIELVEGIRLSGKDDGSSPYKTSETPTGYTVRVLQWKTSELGAVLEAFLQSCTSLLNGKADMENFAKELTLTLEWIVNHCFSLQDVSSMRNEMKKHFDWDETLSESEVQVPSPVMASPWNVRNNAINMEELQLNFGEETKKLKDDLDSMESTKMDLERKLQSEACKSESLVIQLQESEKTIKSLKIEVESLKQQKDMIEDRMEVEMKTKEDLDEQLIEAIGEYNDVCRISMSSEEHQNSNGSSSEEMEDQNMDEPVPQESIIEEDIQRHHLDEEEKRLQSEREIIAASEKLAECQETILNLGKQLKALASPRNAIVPERVISNPPYKAPPSPIPDKTNHQRISLLDKMMAEDAARALQSSQTKEIKRTVTSPAIMNGNPNNVNPPQRFMSVNGIKHQEDEEALVNFLSIVPNKKKKSGVLRKLLWRKNKSNK</sequence>
<dbReference type="InterPro" id="IPR008587">
    <property type="entry name" value="FPP_plant"/>
</dbReference>
<evidence type="ECO:0008006" key="7">
    <source>
        <dbReference type="Google" id="ProtNLM"/>
    </source>
</evidence>
<feature type="coiled-coil region" evidence="3">
    <location>
        <begin position="634"/>
        <end position="710"/>
    </location>
</feature>
<evidence type="ECO:0000313" key="6">
    <source>
        <dbReference type="EMBL" id="GEU77311.1"/>
    </source>
</evidence>
<dbReference type="Pfam" id="PF05911">
    <property type="entry name" value="FPP"/>
    <property type="match status" value="2"/>
</dbReference>
<dbReference type="EMBL" id="BKCJ010007447">
    <property type="protein sequence ID" value="GEU77311.1"/>
    <property type="molecule type" value="Genomic_DNA"/>
</dbReference>
<dbReference type="PANTHER" id="PTHR31580">
    <property type="entry name" value="FILAMENT-LIKE PLANT PROTEIN 4"/>
    <property type="match status" value="1"/>
</dbReference>
<feature type="region of interest" description="Disordered" evidence="4">
    <location>
        <begin position="728"/>
        <end position="750"/>
    </location>
</feature>
<accession>A0A6L2MTJ7</accession>
<comment type="similarity">
    <text evidence="1">Belongs to the FPP family.</text>
</comment>
<keyword evidence="2 3" id="KW-0175">Coiled coil</keyword>
<protein>
    <recommendedName>
        <fullName evidence="7">Filament-like plant protein 7</fullName>
    </recommendedName>
</protein>
<feature type="compositionally biased region" description="Basic and acidic residues" evidence="4">
    <location>
        <begin position="457"/>
        <end position="470"/>
    </location>
</feature>
<evidence type="ECO:0000256" key="3">
    <source>
        <dbReference type="SAM" id="Coils"/>
    </source>
</evidence>